<dbReference type="InterPro" id="IPR015813">
    <property type="entry name" value="Pyrv/PenolPyrv_kinase-like_dom"/>
</dbReference>
<dbReference type="AlphaFoldDB" id="A0A0U2WRU3"/>
<dbReference type="GO" id="GO:0032259">
    <property type="term" value="P:methylation"/>
    <property type="evidence" value="ECO:0007669"/>
    <property type="project" value="UniProtKB-KW"/>
</dbReference>
<protein>
    <recommendedName>
        <fullName evidence="6">3-methyl-2-oxobutanoate hydroxymethyltransferase</fullName>
        <ecNumber evidence="6">2.1.2.11</ecNumber>
    </recommendedName>
    <alternativeName>
        <fullName evidence="6">Ketopantoate hydroxymethyltransferase</fullName>
        <shortName evidence="6">KPHMT</shortName>
    </alternativeName>
</protein>
<comment type="pathway">
    <text evidence="1">Cofactor biosynthesis; (R)-pantothenate biosynthesis; (R)-pantoate from 3-methyl-2-oxobutanoate: step 1/2.</text>
</comment>
<comment type="subunit">
    <text evidence="6">Homodecamer; pentamer of dimers.</text>
</comment>
<dbReference type="FunFam" id="3.20.20.60:FF:000003">
    <property type="entry name" value="3-methyl-2-oxobutanoate hydroxymethyltransferase"/>
    <property type="match status" value="1"/>
</dbReference>
<dbReference type="RefSeq" id="WP_011277812.1">
    <property type="nucleotide sequence ID" value="NZ_BHWZ01000001.1"/>
</dbReference>
<accession>A0A0U2WRU3</accession>
<evidence type="ECO:0000313" key="11">
    <source>
        <dbReference type="EMBL" id="ALU31522.1"/>
    </source>
</evidence>
<organism evidence="10 13">
    <name type="scientific">Sulfolobus acidocaldarius</name>
    <dbReference type="NCBI Taxonomy" id="2285"/>
    <lineage>
        <taxon>Archaea</taxon>
        <taxon>Thermoproteota</taxon>
        <taxon>Thermoprotei</taxon>
        <taxon>Sulfolobales</taxon>
        <taxon>Sulfolobaceae</taxon>
        <taxon>Sulfolobus</taxon>
    </lineage>
</organism>
<dbReference type="SMR" id="A0A0U2WRU3"/>
<comment type="subcellular location">
    <subcellularLocation>
        <location evidence="6">Cytoplasm</location>
    </subcellularLocation>
</comment>
<comment type="cofactor">
    <cofactor evidence="6 9">
        <name>Mg(2+)</name>
        <dbReference type="ChEBI" id="CHEBI:18420"/>
    </cofactor>
    <text evidence="6 9">Binds 1 Mg(2+) ion per subunit.</text>
</comment>
<dbReference type="InterPro" id="IPR040442">
    <property type="entry name" value="Pyrv_kinase-like_dom_sf"/>
</dbReference>
<dbReference type="GO" id="GO:0008168">
    <property type="term" value="F:methyltransferase activity"/>
    <property type="evidence" value="ECO:0007669"/>
    <property type="project" value="UniProtKB-KW"/>
</dbReference>
<dbReference type="PANTHER" id="PTHR20881">
    <property type="entry name" value="3-METHYL-2-OXOBUTANOATE HYDROXYMETHYLTRANSFERASE"/>
    <property type="match status" value="1"/>
</dbReference>
<dbReference type="OMA" id="VLVWTDM"/>
<keyword evidence="4 6" id="KW-0460">Magnesium</keyword>
<comment type="similarity">
    <text evidence="2 6">Belongs to the PanB family.</text>
</comment>
<proteinExistence type="inferred from homology"/>
<dbReference type="HAMAP" id="MF_00156">
    <property type="entry name" value="PanB"/>
    <property type="match status" value="1"/>
</dbReference>
<dbReference type="CDD" id="cd06557">
    <property type="entry name" value="KPHMT-like"/>
    <property type="match status" value="1"/>
</dbReference>
<gene>
    <name evidence="6" type="primary">panB</name>
    <name evidence="10" type="ORF">ATY89_01705</name>
    <name evidence="11" type="ORF">ATZ20_04740</name>
</gene>
<dbReference type="UniPathway" id="UPA00241"/>
<keyword evidence="5 6" id="KW-0173">Coenzyme A biosynthesis</keyword>
<dbReference type="Proteomes" id="UP000065473">
    <property type="component" value="Chromosome"/>
</dbReference>
<name>A0A0U2WRU3_9CREN</name>
<dbReference type="Gene3D" id="3.20.20.60">
    <property type="entry name" value="Phosphoenolpyruvate-binding domains"/>
    <property type="match status" value="1"/>
</dbReference>
<evidence type="ECO:0000313" key="12">
    <source>
        <dbReference type="Proteomes" id="UP000060043"/>
    </source>
</evidence>
<dbReference type="Proteomes" id="UP000060043">
    <property type="component" value="Chromosome"/>
</dbReference>
<dbReference type="GO" id="GO:0003864">
    <property type="term" value="F:3-methyl-2-oxobutanoate hydroxymethyltransferase activity"/>
    <property type="evidence" value="ECO:0007669"/>
    <property type="project" value="UniProtKB-UniRule"/>
</dbReference>
<dbReference type="InterPro" id="IPR003700">
    <property type="entry name" value="Pantoate_hydroxy_MeTrfase"/>
</dbReference>
<comment type="pathway">
    <text evidence="6">Cofactor biosynthesis; coenzyme A biosynthesis.</text>
</comment>
<feature type="binding site" evidence="6 9">
    <location>
        <position position="116"/>
    </location>
    <ligand>
        <name>Mg(2+)</name>
        <dbReference type="ChEBI" id="CHEBI:18420"/>
    </ligand>
</feature>
<evidence type="ECO:0000256" key="9">
    <source>
        <dbReference type="PIRSR" id="PIRSR000388-3"/>
    </source>
</evidence>
<dbReference type="EMBL" id="CP013694">
    <property type="protein sequence ID" value="ALU28802.1"/>
    <property type="molecule type" value="Genomic_DNA"/>
</dbReference>
<evidence type="ECO:0000256" key="3">
    <source>
        <dbReference type="ARBA" id="ARBA00022679"/>
    </source>
</evidence>
<dbReference type="OrthoDB" id="8414at2157"/>
<dbReference type="PIRSF" id="PIRSF000388">
    <property type="entry name" value="Pantoate_hydroxy_MeTrfase"/>
    <property type="match status" value="1"/>
</dbReference>
<evidence type="ECO:0000256" key="7">
    <source>
        <dbReference type="PIRSR" id="PIRSR000388-1"/>
    </source>
</evidence>
<reference evidence="12 13" key="1">
    <citation type="submission" date="2015-12" db="EMBL/GenBank/DDBJ databases">
        <title>A stable core within a dynamic pangenome in Sulfolobus acidocaldarius.</title>
        <authorList>
            <person name="Anderson R."/>
            <person name="Kouris A."/>
            <person name="Seward C."/>
            <person name="Campbell K."/>
            <person name="Whitaker R."/>
        </authorList>
    </citation>
    <scope>NUCLEOTIDE SEQUENCE [LARGE SCALE GENOMIC DNA]</scope>
    <source>
        <strain evidence="10 13">GG12-C01-09</strain>
        <strain evidence="11 12">NG05B_CO5_07</strain>
    </source>
</reference>
<evidence type="ECO:0000256" key="2">
    <source>
        <dbReference type="ARBA" id="ARBA00008676"/>
    </source>
</evidence>
<evidence type="ECO:0000256" key="5">
    <source>
        <dbReference type="ARBA" id="ARBA00022993"/>
    </source>
</evidence>
<dbReference type="GO" id="GO:0015940">
    <property type="term" value="P:pantothenate biosynthetic process"/>
    <property type="evidence" value="ECO:0007669"/>
    <property type="project" value="UniProtKB-UniRule"/>
</dbReference>
<dbReference type="SUPFAM" id="SSF51621">
    <property type="entry name" value="Phosphoenolpyruvate/pyruvate domain"/>
    <property type="match status" value="1"/>
</dbReference>
<dbReference type="GO" id="GO:0000287">
    <property type="term" value="F:magnesium ion binding"/>
    <property type="evidence" value="ECO:0007669"/>
    <property type="project" value="TreeGrafter"/>
</dbReference>
<feature type="binding site" evidence="6 8">
    <location>
        <position position="114"/>
    </location>
    <ligand>
        <name>3-methyl-2-oxobutanoate</name>
        <dbReference type="ChEBI" id="CHEBI:11851"/>
    </ligand>
</feature>
<evidence type="ECO:0000256" key="4">
    <source>
        <dbReference type="ARBA" id="ARBA00022842"/>
    </source>
</evidence>
<dbReference type="PANTHER" id="PTHR20881:SF0">
    <property type="entry name" value="3-METHYL-2-OXOBUTANOATE HYDROXYMETHYLTRANSFERASE"/>
    <property type="match status" value="1"/>
</dbReference>
<dbReference type="EC" id="2.1.2.11" evidence="6"/>
<comment type="function">
    <text evidence="6">Catalyzes the reversible reaction in which hydroxymethyl group from 5,10-methylenetetrahydrofolate is transferred onto alpha-ketoisovalerate to form ketopantoate.</text>
</comment>
<feature type="binding site" evidence="6 8">
    <location>
        <position position="85"/>
    </location>
    <ligand>
        <name>3-methyl-2-oxobutanoate</name>
        <dbReference type="ChEBI" id="CHEBI:11851"/>
    </ligand>
</feature>
<dbReference type="GO" id="GO:0005737">
    <property type="term" value="C:cytoplasm"/>
    <property type="evidence" value="ECO:0007669"/>
    <property type="project" value="UniProtKB-SubCell"/>
</dbReference>
<keyword evidence="6" id="KW-0963">Cytoplasm</keyword>
<feature type="binding site" evidence="6 9">
    <location>
        <position position="46"/>
    </location>
    <ligand>
        <name>Mg(2+)</name>
        <dbReference type="ChEBI" id="CHEBI:18420"/>
    </ligand>
</feature>
<evidence type="ECO:0000256" key="8">
    <source>
        <dbReference type="PIRSR" id="PIRSR000388-2"/>
    </source>
</evidence>
<dbReference type="NCBIfam" id="TIGR00222">
    <property type="entry name" value="panB"/>
    <property type="match status" value="1"/>
</dbReference>
<dbReference type="PaxDb" id="1435377-SUSAZ_04350"/>
<keyword evidence="10" id="KW-0489">Methyltransferase</keyword>
<feature type="active site" description="Proton acceptor" evidence="6 7">
    <location>
        <position position="183"/>
    </location>
</feature>
<dbReference type="GO" id="GO:0015937">
    <property type="term" value="P:coenzyme A biosynthetic process"/>
    <property type="evidence" value="ECO:0007669"/>
    <property type="project" value="UniProtKB-UniRule"/>
</dbReference>
<keyword evidence="6 9" id="KW-0479">Metal-binding</keyword>
<feature type="binding site" evidence="6 9">
    <location>
        <position position="85"/>
    </location>
    <ligand>
        <name>Mg(2+)</name>
        <dbReference type="ChEBI" id="CHEBI:18420"/>
    </ligand>
</feature>
<dbReference type="GeneID" id="14551459"/>
<keyword evidence="3 6" id="KW-0808">Transferase</keyword>
<evidence type="ECO:0000256" key="1">
    <source>
        <dbReference type="ARBA" id="ARBA00005033"/>
    </source>
</evidence>
<evidence type="ECO:0000256" key="6">
    <source>
        <dbReference type="HAMAP-Rule" id="MF_00156"/>
    </source>
</evidence>
<dbReference type="NCBIfam" id="NF001452">
    <property type="entry name" value="PRK00311.1"/>
    <property type="match status" value="1"/>
</dbReference>
<feature type="binding site" evidence="6 8">
    <location>
        <begin position="46"/>
        <end position="47"/>
    </location>
    <ligand>
        <name>3-methyl-2-oxobutanoate</name>
        <dbReference type="ChEBI" id="CHEBI:11851"/>
    </ligand>
</feature>
<dbReference type="Pfam" id="PF02548">
    <property type="entry name" value="Pantoate_transf"/>
    <property type="match status" value="1"/>
</dbReference>
<dbReference type="EMBL" id="CP013695">
    <property type="protein sequence ID" value="ALU31522.1"/>
    <property type="molecule type" value="Genomic_DNA"/>
</dbReference>
<evidence type="ECO:0000313" key="13">
    <source>
        <dbReference type="Proteomes" id="UP000065473"/>
    </source>
</evidence>
<dbReference type="GeneID" id="78441295"/>
<sequence>MSAGKVSIRDFLKKKGKEKITMLTAYDYPTAKIMSMTNLDGILVGDSLSMVVLGYENTLKVSMKEMLVHLDSVVRAKPRQLVVADMPFLSYEVSANTAVKNAGLFVRHGADSVKLEGGEEMADVVRKIVRAGIPVMGHIGLTPQRFLRIGGFRVLGKSKHEEEQLLRDAEVLEEAGIFSLVIENTYADVAKKITEKLKVPTICIGAGPYCDGQILVIHDVLGLSEFTPYFAKAYVNLKEEIQKAVNKYVEEVRESKFPQGENYKERES</sequence>
<dbReference type="STRING" id="1435377.SUSAZ_04350"/>
<comment type="catalytic activity">
    <reaction evidence="6">
        <text>(6R)-5,10-methylene-5,6,7,8-tetrahydrofolate + 3-methyl-2-oxobutanoate + H2O = 2-dehydropantoate + (6S)-5,6,7,8-tetrahydrofolate</text>
        <dbReference type="Rhea" id="RHEA:11824"/>
        <dbReference type="ChEBI" id="CHEBI:11561"/>
        <dbReference type="ChEBI" id="CHEBI:11851"/>
        <dbReference type="ChEBI" id="CHEBI:15377"/>
        <dbReference type="ChEBI" id="CHEBI:15636"/>
        <dbReference type="ChEBI" id="CHEBI:57453"/>
        <dbReference type="EC" id="2.1.2.11"/>
    </reaction>
</comment>
<evidence type="ECO:0000313" key="10">
    <source>
        <dbReference type="EMBL" id="ALU28802.1"/>
    </source>
</evidence>